<dbReference type="Gene3D" id="2.60.120.10">
    <property type="entry name" value="Jelly Rolls"/>
    <property type="match status" value="1"/>
</dbReference>
<dbReference type="InterPro" id="IPR011051">
    <property type="entry name" value="RmlC_Cupin_sf"/>
</dbReference>
<dbReference type="SUPFAM" id="SSF51182">
    <property type="entry name" value="RmlC-like cupins"/>
    <property type="match status" value="1"/>
</dbReference>
<feature type="domain" description="Cupin type-2" evidence="1">
    <location>
        <begin position="43"/>
        <end position="102"/>
    </location>
</feature>
<protein>
    <submittedName>
        <fullName evidence="2">Cupin</fullName>
    </submittedName>
</protein>
<gene>
    <name evidence="2" type="ORF">BHU72_13745</name>
</gene>
<name>A0A1E5L8D5_9FIRM</name>
<dbReference type="OrthoDB" id="9793184at2"/>
<dbReference type="CDD" id="cd02230">
    <property type="entry name" value="cupin_HP0902-like"/>
    <property type="match status" value="1"/>
</dbReference>
<dbReference type="InterPro" id="IPR013096">
    <property type="entry name" value="Cupin_2"/>
</dbReference>
<dbReference type="AlphaFoldDB" id="A0A1E5L8D5"/>
<dbReference type="Pfam" id="PF07883">
    <property type="entry name" value="Cupin_2"/>
    <property type="match status" value="1"/>
</dbReference>
<accession>A0A1E5L8D5</accession>
<evidence type="ECO:0000259" key="1">
    <source>
        <dbReference type="Pfam" id="PF07883"/>
    </source>
</evidence>
<dbReference type="PANTHER" id="PTHR37694:SF1">
    <property type="entry name" value="SLR8022 PROTEIN"/>
    <property type="match status" value="1"/>
</dbReference>
<dbReference type="Proteomes" id="UP000095255">
    <property type="component" value="Unassembled WGS sequence"/>
</dbReference>
<sequence length="114" mass="12381">MQQQFIKNIPFSQALSMQGLIDYQPGKVVSLTLSQRLDFNMTLFAFEKGEGISAHSAPGDALVHILDGKAEITIGDEKIIASAGEVVVMPANIPHALDAIERFKMFLVVVKPSV</sequence>
<dbReference type="RefSeq" id="WP_069701263.1">
    <property type="nucleotide sequence ID" value="NZ_MJAT01000005.1"/>
</dbReference>
<dbReference type="EMBL" id="MJAT01000005">
    <property type="protein sequence ID" value="OEH86284.1"/>
    <property type="molecule type" value="Genomic_DNA"/>
</dbReference>
<keyword evidence="3" id="KW-1185">Reference proteome</keyword>
<dbReference type="PANTHER" id="PTHR37694">
    <property type="entry name" value="SLR8022 PROTEIN"/>
    <property type="match status" value="1"/>
</dbReference>
<proteinExistence type="predicted"/>
<reference evidence="2 3" key="1">
    <citation type="submission" date="2016-09" db="EMBL/GenBank/DDBJ databases">
        <title>Desulfuribacillus arsenicus sp. nov., an obligately anaerobic, dissimilatory arsenic- and antimonate-reducing bacterium isolated from anoxic sediments.</title>
        <authorList>
            <person name="Abin C.A."/>
            <person name="Hollibaugh J.T."/>
        </authorList>
    </citation>
    <scope>NUCLEOTIDE SEQUENCE [LARGE SCALE GENOMIC DNA]</scope>
    <source>
        <strain evidence="2 3">MLFW-2</strain>
    </source>
</reference>
<organism evidence="2 3">
    <name type="scientific">Desulfuribacillus stibiiarsenatis</name>
    <dbReference type="NCBI Taxonomy" id="1390249"/>
    <lineage>
        <taxon>Bacteria</taxon>
        <taxon>Bacillati</taxon>
        <taxon>Bacillota</taxon>
        <taxon>Desulfuribacillia</taxon>
        <taxon>Desulfuribacillales</taxon>
        <taxon>Desulfuribacillaceae</taxon>
        <taxon>Desulfuribacillus</taxon>
    </lineage>
</organism>
<dbReference type="InterPro" id="IPR014710">
    <property type="entry name" value="RmlC-like_jellyroll"/>
</dbReference>
<comment type="caution">
    <text evidence="2">The sequence shown here is derived from an EMBL/GenBank/DDBJ whole genome shotgun (WGS) entry which is preliminary data.</text>
</comment>
<evidence type="ECO:0000313" key="3">
    <source>
        <dbReference type="Proteomes" id="UP000095255"/>
    </source>
</evidence>
<evidence type="ECO:0000313" key="2">
    <source>
        <dbReference type="EMBL" id="OEH86284.1"/>
    </source>
</evidence>
<dbReference type="STRING" id="1390249.BHU72_13745"/>